<keyword evidence="1" id="KW-0472">Membrane</keyword>
<sequence length="59" mass="6432">MKKIIGVLCIIAAIAITIMTLDEDLNYAPQTFGQYISLMFCTALTIGGAFLIMSENKES</sequence>
<name>A0A644U8K4_9ZZZZ</name>
<protein>
    <submittedName>
        <fullName evidence="2">Uncharacterized protein</fullName>
    </submittedName>
</protein>
<evidence type="ECO:0000313" key="2">
    <source>
        <dbReference type="EMBL" id="MPL75193.1"/>
    </source>
</evidence>
<keyword evidence="1" id="KW-0812">Transmembrane</keyword>
<evidence type="ECO:0000256" key="1">
    <source>
        <dbReference type="SAM" id="Phobius"/>
    </source>
</evidence>
<organism evidence="2">
    <name type="scientific">bioreactor metagenome</name>
    <dbReference type="NCBI Taxonomy" id="1076179"/>
    <lineage>
        <taxon>unclassified sequences</taxon>
        <taxon>metagenomes</taxon>
        <taxon>ecological metagenomes</taxon>
    </lineage>
</organism>
<dbReference type="EMBL" id="VSSQ01000086">
    <property type="protein sequence ID" value="MPL75193.1"/>
    <property type="molecule type" value="Genomic_DNA"/>
</dbReference>
<keyword evidence="1" id="KW-1133">Transmembrane helix</keyword>
<accession>A0A644U8K4</accession>
<reference evidence="2" key="1">
    <citation type="submission" date="2019-08" db="EMBL/GenBank/DDBJ databases">
        <authorList>
            <person name="Kucharzyk K."/>
            <person name="Murdoch R.W."/>
            <person name="Higgins S."/>
            <person name="Loffler F."/>
        </authorList>
    </citation>
    <scope>NUCLEOTIDE SEQUENCE</scope>
</reference>
<proteinExistence type="predicted"/>
<dbReference type="AlphaFoldDB" id="A0A644U8K4"/>
<comment type="caution">
    <text evidence="2">The sequence shown here is derived from an EMBL/GenBank/DDBJ whole genome shotgun (WGS) entry which is preliminary data.</text>
</comment>
<gene>
    <name evidence="2" type="ORF">SDC9_21015</name>
</gene>
<feature type="transmembrane region" description="Helical" evidence="1">
    <location>
        <begin position="31"/>
        <end position="53"/>
    </location>
</feature>